<dbReference type="Proteomes" id="UP000004410">
    <property type="component" value="Unassembled WGS sequence"/>
</dbReference>
<dbReference type="RefSeq" id="WP_004840554.1">
    <property type="nucleotide sequence ID" value="NZ_AAYG02000004.1"/>
</dbReference>
<sequence length="326" mass="37920">MSDSQTPEFETDNGFLELIQPRDEKYIEELEEDIFDHGCHDAVCVWGNILIDGHLRYSICKKWDIRFNIRRLIFQSRDEAESYLCAEQLKRTDLTSEYKKYLIGRLFRADMNAASAAFLREHPEKQPNADGQLSQKYVQKTEIATIIGKEYNFGFSTVTKYDVYARALDEIRIKGPEITNRILNGSLRVSHENVIELSRLPIEDINGLKRLLESGSIDRIGYSQLRHELRWQRLPTGKPDYRRRRREKENAEAGIKQMPVSDPDAELSSLKFTIPSWSKTISRTMELTDFPSTSASARQEVKTQLVNLTRKINRLLKQLEEDSNDR</sequence>
<proteinExistence type="predicted"/>
<reference evidence="2 3" key="1">
    <citation type="submission" date="2007-04" db="EMBL/GenBank/DDBJ databases">
        <authorList>
            <person name="Fulton L."/>
            <person name="Clifton S."/>
            <person name="Fulton B."/>
            <person name="Xu J."/>
            <person name="Minx P."/>
            <person name="Pepin K.H."/>
            <person name="Johnson M."/>
            <person name="Thiruvilangam P."/>
            <person name="Bhonagiri V."/>
            <person name="Nash W.E."/>
            <person name="Mardis E.R."/>
            <person name="Wilson R.K."/>
        </authorList>
    </citation>
    <scope>NUCLEOTIDE SEQUENCE [LARGE SCALE GENOMIC DNA]</scope>
    <source>
        <strain evidence="2 3">ATCC 29149</strain>
    </source>
</reference>
<dbReference type="GeneID" id="57432089"/>
<accession>A7AYT2</accession>
<comment type="caution">
    <text evidence="2">The sequence shown here is derived from an EMBL/GenBank/DDBJ whole genome shotgun (WGS) entry which is preliminary data.</text>
</comment>
<evidence type="ECO:0000313" key="2">
    <source>
        <dbReference type="EMBL" id="EDN79246.1"/>
    </source>
</evidence>
<dbReference type="eggNOG" id="COG1475">
    <property type="taxonomic scope" value="Bacteria"/>
</dbReference>
<reference evidence="2 3" key="2">
    <citation type="submission" date="2007-06" db="EMBL/GenBank/DDBJ databases">
        <title>Draft genome sequence of Ruminococcus gnavus (ATCC 29149).</title>
        <authorList>
            <person name="Sudarsanam P."/>
            <person name="Ley R."/>
            <person name="Guruge J."/>
            <person name="Turnbaugh P.J."/>
            <person name="Mahowald M."/>
            <person name="Liep D."/>
            <person name="Gordon J."/>
        </authorList>
    </citation>
    <scope>NUCLEOTIDE SEQUENCE [LARGE SCALE GENOMIC DNA]</scope>
    <source>
        <strain evidence="2 3">ATCC 29149</strain>
    </source>
</reference>
<evidence type="ECO:0008006" key="4">
    <source>
        <dbReference type="Google" id="ProtNLM"/>
    </source>
</evidence>
<feature type="coiled-coil region" evidence="1">
    <location>
        <begin position="298"/>
        <end position="325"/>
    </location>
</feature>
<protein>
    <recommendedName>
        <fullName evidence="4">ParB/Sulfiredoxin domain-containing protein</fullName>
    </recommendedName>
</protein>
<organism evidence="2 3">
    <name type="scientific">Mediterraneibacter gnavus (strain ATCC 29149 / DSM 114966 / JCM 6515 / VPI C7-9)</name>
    <name type="common">Ruminococcus gnavus</name>
    <dbReference type="NCBI Taxonomy" id="411470"/>
    <lineage>
        <taxon>Bacteria</taxon>
        <taxon>Bacillati</taxon>
        <taxon>Bacillota</taxon>
        <taxon>Clostridia</taxon>
        <taxon>Lachnospirales</taxon>
        <taxon>Lachnospiraceae</taxon>
        <taxon>Mediterraneibacter</taxon>
    </lineage>
</organism>
<name>A7AYT2_MEDG7</name>
<evidence type="ECO:0000256" key="1">
    <source>
        <dbReference type="SAM" id="Coils"/>
    </source>
</evidence>
<dbReference type="EMBL" id="AAYG02000004">
    <property type="protein sequence ID" value="EDN79246.1"/>
    <property type="molecule type" value="Genomic_DNA"/>
</dbReference>
<dbReference type="PaxDb" id="411470-RUMGNA_00447"/>
<dbReference type="AlphaFoldDB" id="A7AYT2"/>
<gene>
    <name evidence="2" type="ORF">RUMGNA_00447</name>
</gene>
<evidence type="ECO:0000313" key="3">
    <source>
        <dbReference type="Proteomes" id="UP000004410"/>
    </source>
</evidence>
<keyword evidence="1" id="KW-0175">Coiled coil</keyword>